<keyword evidence="2" id="KW-1185">Reference proteome</keyword>
<dbReference type="Proteomes" id="UP001267290">
    <property type="component" value="Unassembled WGS sequence"/>
</dbReference>
<accession>A0ABU1P0C9</accession>
<comment type="caution">
    <text evidence="1">The sequence shown here is derived from an EMBL/GenBank/DDBJ whole genome shotgun (WGS) entry which is preliminary data.</text>
</comment>
<dbReference type="RefSeq" id="WP_310500665.1">
    <property type="nucleotide sequence ID" value="NZ_JAVDSB010000009.1"/>
</dbReference>
<evidence type="ECO:0000313" key="2">
    <source>
        <dbReference type="Proteomes" id="UP001267290"/>
    </source>
</evidence>
<evidence type="ECO:0000313" key="1">
    <source>
        <dbReference type="EMBL" id="MDR6553181.1"/>
    </source>
</evidence>
<gene>
    <name evidence="1" type="ORF">J2736_004388</name>
</gene>
<name>A0ABU1P0C9_9BACL</name>
<evidence type="ECO:0008006" key="3">
    <source>
        <dbReference type="Google" id="ProtNLM"/>
    </source>
</evidence>
<sequence length="449" mass="52712">MRDEKDFEGLQQSMTTEHSFLKNRFLRPVDTSNELKHLLWQELALSKLIGGWIPAIPVYEHKIELGRLCYVHNRNVKCLYERIEELPGGMHDKDWMPDITREAFERMFGAPDEHAFLISYLYIHRQLYAQYDALVAKLDPVLNAPTLDQIKIIFIEREATQRWLHEQLQFVHCSSEEGSRKLVEWERYIKTVWAAFRANAFAVDASAVVWPANLVKNPAGPLPEKAKLESKYPRYTNPKPQQSYTDTSMSVLHDSVKQMIYIYATEIFAGETLSCIYYYVDRMPLPFYFDLARHMWDEFRHSQMGMRRLLQMGHSVDQFQWLGGPGKQDVKEHFTELYANLTMLGEACGFKKKRKSAEAFWKFGDVLSAITCEFDLIDERRHIDFSVRWGPELFKKADMIITYQEMAEKTRIRRLTELDSVPAEEIAKLAKNFPIFCSFHTSELAYHNY</sequence>
<protein>
    <recommendedName>
        <fullName evidence="3">DUF455 family protein</fullName>
    </recommendedName>
</protein>
<proteinExistence type="predicted"/>
<reference evidence="1 2" key="1">
    <citation type="submission" date="2023-07" db="EMBL/GenBank/DDBJ databases">
        <title>Sorghum-associated microbial communities from plants grown in Nebraska, USA.</title>
        <authorList>
            <person name="Schachtman D."/>
        </authorList>
    </citation>
    <scope>NUCLEOTIDE SEQUENCE [LARGE SCALE GENOMIC DNA]</scope>
    <source>
        <strain evidence="1 2">CC258</strain>
    </source>
</reference>
<organism evidence="1 2">
    <name type="scientific">Paenibacillus qinlingensis</name>
    <dbReference type="NCBI Taxonomy" id="1837343"/>
    <lineage>
        <taxon>Bacteria</taxon>
        <taxon>Bacillati</taxon>
        <taxon>Bacillota</taxon>
        <taxon>Bacilli</taxon>
        <taxon>Bacillales</taxon>
        <taxon>Paenibacillaceae</taxon>
        <taxon>Paenibacillus</taxon>
    </lineage>
</organism>
<dbReference type="EMBL" id="JAVDSB010000009">
    <property type="protein sequence ID" value="MDR6553181.1"/>
    <property type="molecule type" value="Genomic_DNA"/>
</dbReference>